<dbReference type="InterPro" id="IPR054577">
    <property type="entry name" value="OBP47-like_dom"/>
</dbReference>
<keyword evidence="2" id="KW-0732">Signal</keyword>
<feature type="compositionally biased region" description="Polar residues" evidence="1">
    <location>
        <begin position="65"/>
        <end position="79"/>
    </location>
</feature>
<feature type="domain" description="OBP47-like" evidence="3">
    <location>
        <begin position="121"/>
        <end position="247"/>
    </location>
</feature>
<feature type="compositionally biased region" description="Low complexity" evidence="1">
    <location>
        <begin position="47"/>
        <end position="57"/>
    </location>
</feature>
<reference evidence="4" key="1">
    <citation type="submission" date="2019-07" db="EMBL/GenBank/DDBJ databases">
        <title>Identification and Expression Pattern of Chemosensory Genes from the Transcriptome of the Propsilocerus akamusi.</title>
        <authorList>
            <person name="Yan C."/>
            <person name="Pan L."/>
        </authorList>
    </citation>
    <scope>NUCLEOTIDE SEQUENCE</scope>
</reference>
<feature type="signal peptide" evidence="2">
    <location>
        <begin position="1"/>
        <end position="28"/>
    </location>
</feature>
<evidence type="ECO:0000256" key="1">
    <source>
        <dbReference type="SAM" id="MobiDB-lite"/>
    </source>
</evidence>
<proteinExistence type="evidence at transcript level"/>
<dbReference type="Gene3D" id="1.10.238.270">
    <property type="match status" value="1"/>
</dbReference>
<name>A0A7D0TEJ4_9DIPT</name>
<evidence type="ECO:0000259" key="3">
    <source>
        <dbReference type="Pfam" id="PF22651"/>
    </source>
</evidence>
<dbReference type="AlphaFoldDB" id="A0A7D0TEJ4"/>
<organism evidence="4">
    <name type="scientific">Propsilocerus akamusi</name>
    <dbReference type="NCBI Taxonomy" id="903466"/>
    <lineage>
        <taxon>Eukaryota</taxon>
        <taxon>Metazoa</taxon>
        <taxon>Ecdysozoa</taxon>
        <taxon>Arthropoda</taxon>
        <taxon>Hexapoda</taxon>
        <taxon>Insecta</taxon>
        <taxon>Pterygota</taxon>
        <taxon>Neoptera</taxon>
        <taxon>Endopterygota</taxon>
        <taxon>Diptera</taxon>
        <taxon>Nematocera</taxon>
        <taxon>Chironomoidea</taxon>
        <taxon>Chironomidae</taxon>
        <taxon>Propsilocerus</taxon>
    </lineage>
</organism>
<evidence type="ECO:0000256" key="2">
    <source>
        <dbReference type="SAM" id="SignalP"/>
    </source>
</evidence>
<protein>
    <submittedName>
        <fullName evidence="4">Odorant-binding protein 16</fullName>
    </submittedName>
</protein>
<dbReference type="EMBL" id="MN133007">
    <property type="protein sequence ID" value="QGW50680.1"/>
    <property type="molecule type" value="mRNA"/>
</dbReference>
<feature type="region of interest" description="Disordered" evidence="1">
    <location>
        <begin position="47"/>
        <end position="79"/>
    </location>
</feature>
<accession>A0A7D0TEJ4</accession>
<feature type="chain" id="PRO_5028084587" evidence="2">
    <location>
        <begin position="29"/>
        <end position="308"/>
    </location>
</feature>
<dbReference type="Pfam" id="PF22651">
    <property type="entry name" value="OBP47_like"/>
    <property type="match status" value="1"/>
</dbReference>
<dbReference type="SMR" id="A0A7D0TEJ4"/>
<feature type="compositionally biased region" description="Low complexity" evidence="1">
    <location>
        <begin position="261"/>
        <end position="284"/>
    </location>
</feature>
<evidence type="ECO:0000313" key="4">
    <source>
        <dbReference type="EMBL" id="QGW50680.1"/>
    </source>
</evidence>
<feature type="region of interest" description="Disordered" evidence="1">
    <location>
        <begin position="261"/>
        <end position="308"/>
    </location>
</feature>
<sequence length="308" mass="33864">MYSCIEVGLFHTCALAINILLELNTVTGSVSQDKSKIVATTTVSKATTPKTGQTTPKKITKDGRSNNVATTKSYSQTTRNKSLKTIQACANKPVSPPYGECCPTLPNFSTNATMQTCVTKCTDDTNKKCCLNECIMDSFGVLTNGKFDATKAKDVLKKALINKPKWFPIIDSVVDNCTAEAPNKVKDYQNYQLQAKKMAKGNKLKSSDTTPCKYPQNGFIGHCIRRNLFLNCPDATASKPCEDLVKYTEKCPMACPNQFQKKVQKNENQQKTTNGKGKVTSKPTKSTKEKTNKQTTSKHPNSATTKRI</sequence>
<feature type="compositionally biased region" description="Polar residues" evidence="1">
    <location>
        <begin position="294"/>
        <end position="308"/>
    </location>
</feature>